<organism evidence="1 2">
    <name type="scientific">Paramecium pentaurelia</name>
    <dbReference type="NCBI Taxonomy" id="43138"/>
    <lineage>
        <taxon>Eukaryota</taxon>
        <taxon>Sar</taxon>
        <taxon>Alveolata</taxon>
        <taxon>Ciliophora</taxon>
        <taxon>Intramacronucleata</taxon>
        <taxon>Oligohymenophorea</taxon>
        <taxon>Peniculida</taxon>
        <taxon>Parameciidae</taxon>
        <taxon>Paramecium</taxon>
    </lineage>
</organism>
<dbReference type="EMBL" id="CAJJDO010000150">
    <property type="protein sequence ID" value="CAD8208322.1"/>
    <property type="molecule type" value="Genomic_DNA"/>
</dbReference>
<accession>A0A8S1Y8Z2</accession>
<keyword evidence="2" id="KW-1185">Reference proteome</keyword>
<sequence length="357" mass="41174">MIIQPLQQLVFINKDKNNFQGLNSQQRNNYIEVHQFTTGRKYQKPKKFQTQLPQIVKDDTQYEFRMFHHVQNMKSAHYQSKYTLSMGSIPNLILHTYFDQIVFYDMAKLKSESTRISLEAIGLDVFDNICAVAGMNGDLLIINLYNGNLYKQTINSKRHFINHVHFYHNYLITNDNGGYIKIFDYQNGLKEIFSYEDKASVNLTTVNENKQLAYCGDRLGLNVLDVLSGQMIHTLDPHNEFGFAVAFNPCKSYELASSSEDGSVVIYDLRSPKHPLQQFIGSDFPIYNVTYQLNGSHLFMAESNSYLHILNTTLYDTVQTIKVYGEVSGIVNDVYDENRFYFSTSCHYGDGICEFAK</sequence>
<comment type="caution">
    <text evidence="1">The sequence shown here is derived from an EMBL/GenBank/DDBJ whole genome shotgun (WGS) entry which is preliminary data.</text>
</comment>
<gene>
    <name evidence="1" type="ORF">PPENT_87.1.T1500076</name>
</gene>
<name>A0A8S1Y8Z2_9CILI</name>
<dbReference type="PANTHER" id="PTHR43991">
    <property type="entry name" value="WD REPEAT PROTEIN (AFU_ORTHOLOGUE AFUA_8G05640)-RELATED"/>
    <property type="match status" value="1"/>
</dbReference>
<dbReference type="OrthoDB" id="290636at2759"/>
<dbReference type="AlphaFoldDB" id="A0A8S1Y8Z2"/>
<dbReference type="PANTHER" id="PTHR43991:SF12">
    <property type="entry name" value="WD REPEAT PROTEIN (AFU_ORTHOLOGUE AFUA_8G05640)"/>
    <property type="match status" value="1"/>
</dbReference>
<evidence type="ECO:0000313" key="1">
    <source>
        <dbReference type="EMBL" id="CAD8208322.1"/>
    </source>
</evidence>
<proteinExistence type="predicted"/>
<protein>
    <submittedName>
        <fullName evidence="1">Uncharacterized protein</fullName>
    </submittedName>
</protein>
<dbReference type="Pfam" id="PF00400">
    <property type="entry name" value="WD40"/>
    <property type="match status" value="1"/>
</dbReference>
<dbReference type="SMART" id="SM00320">
    <property type="entry name" value="WD40"/>
    <property type="match status" value="3"/>
</dbReference>
<evidence type="ECO:0000313" key="2">
    <source>
        <dbReference type="Proteomes" id="UP000689195"/>
    </source>
</evidence>
<dbReference type="InterPro" id="IPR001680">
    <property type="entry name" value="WD40_rpt"/>
</dbReference>
<reference evidence="1" key="1">
    <citation type="submission" date="2021-01" db="EMBL/GenBank/DDBJ databases">
        <authorList>
            <consortium name="Genoscope - CEA"/>
            <person name="William W."/>
        </authorList>
    </citation>
    <scope>NUCLEOTIDE SEQUENCE</scope>
</reference>
<dbReference type="Proteomes" id="UP000689195">
    <property type="component" value="Unassembled WGS sequence"/>
</dbReference>